<evidence type="ECO:0000313" key="2">
    <source>
        <dbReference type="Proteomes" id="UP000019184"/>
    </source>
</evidence>
<comment type="caution">
    <text evidence="1">The sequence shown here is derived from an EMBL/GenBank/DDBJ whole genome shotgun (WGS) entry which is preliminary data.</text>
</comment>
<proteinExistence type="predicted"/>
<evidence type="ECO:0008006" key="3">
    <source>
        <dbReference type="Google" id="ProtNLM"/>
    </source>
</evidence>
<dbReference type="Proteomes" id="UP000019184">
    <property type="component" value="Unassembled WGS sequence"/>
</dbReference>
<evidence type="ECO:0000313" key="1">
    <source>
        <dbReference type="EMBL" id="CDH44741.1"/>
    </source>
</evidence>
<reference evidence="1 2" key="1">
    <citation type="journal article" date="2014" name="ISME J.">
        <title>Candidatus Competibacter-lineage genomes retrieved from metagenomes reveal functional metabolic diversity.</title>
        <authorList>
            <person name="McIlroy S.J."/>
            <person name="Albertsen M."/>
            <person name="Andresen E.K."/>
            <person name="Saunders A.M."/>
            <person name="Kristiansen R."/>
            <person name="Stokholm-Bjerregaard M."/>
            <person name="Nielsen K.L."/>
            <person name="Nielsen P.H."/>
        </authorList>
    </citation>
    <scope>NUCLEOTIDE SEQUENCE [LARGE SCALE GENOMIC DNA]</scope>
    <source>
        <strain evidence="1 2">Run_B_J11</strain>
    </source>
</reference>
<dbReference type="OrthoDB" id="7058867at2"/>
<gene>
    <name evidence="1" type="ORF">BN874_1860005</name>
</gene>
<dbReference type="EMBL" id="CBTK010000097">
    <property type="protein sequence ID" value="CDH44741.1"/>
    <property type="molecule type" value="Genomic_DNA"/>
</dbReference>
<accession>A0A7U7GAL8</accession>
<dbReference type="AlphaFoldDB" id="A0A7U7GAL8"/>
<sequence length="297" mass="34031">MSSLRKFQIEPNYILNNALSMFRSKKIRTAIVEGVCDKRFLSQWIPLNAAIRFDGLNGKLLVDLVYKNSRLKPYSDYEFLYFFADIDFDVITEQPLHNHPKFIYNVFCFEENRLHYNDLETYLINTSAFEKVLVNLDIDVNEAASLRERLERASRVTGSLRAADIIVQRSNNLRSSILNGLEIRPFFSSRDIAIDQGKLFKALPTWSNYREYTDDLVEAAKRLDRELPLGWSLSRGHDLTEMLALHLECRGQRGITAEKLELMLRLACELAEFQGSPMGKRLTASGGMTAMSPACEG</sequence>
<organism evidence="1 2">
    <name type="scientific">Candidatus Contendobacter odensis Run_B_J11</name>
    <dbReference type="NCBI Taxonomy" id="1400861"/>
    <lineage>
        <taxon>Bacteria</taxon>
        <taxon>Pseudomonadati</taxon>
        <taxon>Pseudomonadota</taxon>
        <taxon>Gammaproteobacteria</taxon>
        <taxon>Candidatus Competibacteraceae</taxon>
        <taxon>Candidatus Contendibacter</taxon>
    </lineage>
</organism>
<protein>
    <recommendedName>
        <fullName evidence="3">DUF4435 domain-containing protein</fullName>
    </recommendedName>
</protein>
<dbReference type="RefSeq" id="WP_034431927.1">
    <property type="nucleotide sequence ID" value="NZ_CBTK010000097.1"/>
</dbReference>
<name>A0A7U7GAL8_9GAMM</name>
<keyword evidence="2" id="KW-1185">Reference proteome</keyword>